<evidence type="ECO:0000256" key="1">
    <source>
        <dbReference type="ARBA" id="ARBA00004651"/>
    </source>
</evidence>
<keyword evidence="7 9" id="KW-0472">Membrane</keyword>
<dbReference type="PROSITE" id="PS00211">
    <property type="entry name" value="ABC_TRANSPORTER_1"/>
    <property type="match status" value="1"/>
</dbReference>
<dbReference type="SUPFAM" id="SSF52540">
    <property type="entry name" value="P-loop containing nucleoside triphosphate hydrolases"/>
    <property type="match status" value="1"/>
</dbReference>
<comment type="subcellular location">
    <subcellularLocation>
        <location evidence="1">Cell membrane</location>
        <topology evidence="1">Multi-pass membrane protein</topology>
    </subcellularLocation>
</comment>
<dbReference type="Gene3D" id="1.20.1560.10">
    <property type="entry name" value="ABC transporter type 1, transmembrane domain"/>
    <property type="match status" value="1"/>
</dbReference>
<evidence type="ECO:0000313" key="12">
    <source>
        <dbReference type="EMBL" id="GAA0739472.1"/>
    </source>
</evidence>
<evidence type="ECO:0000313" key="13">
    <source>
        <dbReference type="Proteomes" id="UP001500279"/>
    </source>
</evidence>
<dbReference type="Pfam" id="PF00005">
    <property type="entry name" value="ABC_tran"/>
    <property type="match status" value="1"/>
</dbReference>
<evidence type="ECO:0000259" key="11">
    <source>
        <dbReference type="PROSITE" id="PS50929"/>
    </source>
</evidence>
<accession>A0ABN1JGP5</accession>
<dbReference type="InterPro" id="IPR027417">
    <property type="entry name" value="P-loop_NTPase"/>
</dbReference>
<feature type="region of interest" description="Disordered" evidence="8">
    <location>
        <begin position="16"/>
        <end position="35"/>
    </location>
</feature>
<protein>
    <submittedName>
        <fullName evidence="12">ABC transporter transmembrane domain-containing protein</fullName>
    </submittedName>
</protein>
<dbReference type="InterPro" id="IPR003439">
    <property type="entry name" value="ABC_transporter-like_ATP-bd"/>
</dbReference>
<reference evidence="12 13" key="1">
    <citation type="journal article" date="2019" name="Int. J. Syst. Evol. Microbiol.">
        <title>The Global Catalogue of Microorganisms (GCM) 10K type strain sequencing project: providing services to taxonomists for standard genome sequencing and annotation.</title>
        <authorList>
            <consortium name="The Broad Institute Genomics Platform"/>
            <consortium name="The Broad Institute Genome Sequencing Center for Infectious Disease"/>
            <person name="Wu L."/>
            <person name="Ma J."/>
        </authorList>
    </citation>
    <scope>NUCLEOTIDE SEQUENCE [LARGE SCALE GENOMIC DNA]</scope>
    <source>
        <strain evidence="12 13">JCM 15503</strain>
    </source>
</reference>
<evidence type="ECO:0000256" key="8">
    <source>
        <dbReference type="SAM" id="MobiDB-lite"/>
    </source>
</evidence>
<feature type="transmembrane region" description="Helical" evidence="9">
    <location>
        <begin position="51"/>
        <end position="76"/>
    </location>
</feature>
<dbReference type="PANTHER" id="PTHR43394">
    <property type="entry name" value="ATP-DEPENDENT PERMEASE MDL1, MITOCHONDRIAL"/>
    <property type="match status" value="1"/>
</dbReference>
<evidence type="ECO:0000256" key="3">
    <source>
        <dbReference type="ARBA" id="ARBA00022692"/>
    </source>
</evidence>
<proteinExistence type="predicted"/>
<evidence type="ECO:0000256" key="5">
    <source>
        <dbReference type="ARBA" id="ARBA00022840"/>
    </source>
</evidence>
<dbReference type="Proteomes" id="UP001500279">
    <property type="component" value="Unassembled WGS sequence"/>
</dbReference>
<keyword evidence="5" id="KW-0067">ATP-binding</keyword>
<feature type="domain" description="ABC transporter" evidence="10">
    <location>
        <begin position="374"/>
        <end position="610"/>
    </location>
</feature>
<dbReference type="InterPro" id="IPR017871">
    <property type="entry name" value="ABC_transporter-like_CS"/>
</dbReference>
<dbReference type="PROSITE" id="PS50929">
    <property type="entry name" value="ABC_TM1F"/>
    <property type="match status" value="1"/>
</dbReference>
<evidence type="ECO:0000256" key="2">
    <source>
        <dbReference type="ARBA" id="ARBA00022475"/>
    </source>
</evidence>
<dbReference type="EMBL" id="BAAAEW010000001">
    <property type="protein sequence ID" value="GAA0739472.1"/>
    <property type="molecule type" value="Genomic_DNA"/>
</dbReference>
<keyword evidence="4" id="KW-0547">Nucleotide-binding</keyword>
<sequence>MQGFVSTAPRHEALPTLAGMTQPASADRPTARSPRSLSGLLPFLRPYRWRIALALVSLVAAAAATLVMPVALRSLIDQGLVAAEPGARVMQLREHFLALFVVGVLLGVFSALRFYMVSWLGERVTADLRNAVYRHVVLQSPGFFETTSSGEVISRLTTDTTLVQTVVGSSLSMGLRNSVMGLGALGMLIFTNARVMLPVLAMLVLIVGPALYFGRRVRRLSRASQDRVADASALANEVLNAIPVVQSYTQEAGEAARFDRATEAAFETARRRTRVRSVLIAFIISATFGALLFGLYQGTQAVIRGDVSAGHLGQTVLYVIVLVSSVAVLSEVYGDLLRAAGATERLMELLATQSTVAEPAQPQALPVTRGGSAVALNHVRFHYPSRPAQAALADLNLQIKPGETVALVGPSGAGKSTLFQLLLRFYDVDAGTVTLDGVDVRSTRLHDLRERIGIVPQDSVIFSANAMENIRYGRPTATDEEVMSAAKAAFAHDFILALPGGYQSFLGERGVRLSGGQRQRISIARAILKNPPLLLLDEATSALDAESERVVQAALQAAMADRTTLVIAHRLATVQQVDRIVVLDQGRIVDQGRHAELMARGGLYARLAALQFGGESQVRAA</sequence>
<feature type="transmembrane region" description="Helical" evidence="9">
    <location>
        <begin position="96"/>
        <end position="116"/>
    </location>
</feature>
<dbReference type="CDD" id="cd18575">
    <property type="entry name" value="ABC_6TM_bac_exporter_ABCB8_10_like"/>
    <property type="match status" value="1"/>
</dbReference>
<name>A0ABN1JGP5_9BURK</name>
<dbReference type="InterPro" id="IPR036640">
    <property type="entry name" value="ABC1_TM_sf"/>
</dbReference>
<gene>
    <name evidence="12" type="ORF">GCM10009107_00210</name>
</gene>
<dbReference type="InterPro" id="IPR011527">
    <property type="entry name" value="ABC1_TM_dom"/>
</dbReference>
<dbReference type="InterPro" id="IPR039421">
    <property type="entry name" value="Type_1_exporter"/>
</dbReference>
<comment type="caution">
    <text evidence="12">The sequence shown here is derived from an EMBL/GenBank/DDBJ whole genome shotgun (WGS) entry which is preliminary data.</text>
</comment>
<keyword evidence="6 9" id="KW-1133">Transmembrane helix</keyword>
<feature type="transmembrane region" description="Helical" evidence="9">
    <location>
        <begin position="316"/>
        <end position="337"/>
    </location>
</feature>
<evidence type="ECO:0000259" key="10">
    <source>
        <dbReference type="PROSITE" id="PS50893"/>
    </source>
</evidence>
<dbReference type="Pfam" id="PF00664">
    <property type="entry name" value="ABC_membrane"/>
    <property type="match status" value="1"/>
</dbReference>
<feature type="transmembrane region" description="Helical" evidence="9">
    <location>
        <begin position="278"/>
        <end position="296"/>
    </location>
</feature>
<dbReference type="InterPro" id="IPR003593">
    <property type="entry name" value="AAA+_ATPase"/>
</dbReference>
<feature type="domain" description="ABC transmembrane type-1" evidence="11">
    <location>
        <begin position="52"/>
        <end position="338"/>
    </location>
</feature>
<dbReference type="PROSITE" id="PS50893">
    <property type="entry name" value="ABC_TRANSPORTER_2"/>
    <property type="match status" value="1"/>
</dbReference>
<dbReference type="Gene3D" id="3.40.50.300">
    <property type="entry name" value="P-loop containing nucleotide triphosphate hydrolases"/>
    <property type="match status" value="1"/>
</dbReference>
<dbReference type="CDD" id="cd03249">
    <property type="entry name" value="ABC_MTABC3_MDL1_MDL2"/>
    <property type="match status" value="1"/>
</dbReference>
<organism evidence="12 13">
    <name type="scientific">Ideonella azotifigens</name>
    <dbReference type="NCBI Taxonomy" id="513160"/>
    <lineage>
        <taxon>Bacteria</taxon>
        <taxon>Pseudomonadati</taxon>
        <taxon>Pseudomonadota</taxon>
        <taxon>Betaproteobacteria</taxon>
        <taxon>Burkholderiales</taxon>
        <taxon>Sphaerotilaceae</taxon>
        <taxon>Ideonella</taxon>
    </lineage>
</organism>
<feature type="transmembrane region" description="Helical" evidence="9">
    <location>
        <begin position="195"/>
        <end position="214"/>
    </location>
</feature>
<keyword evidence="2" id="KW-1003">Cell membrane</keyword>
<dbReference type="PANTHER" id="PTHR43394:SF1">
    <property type="entry name" value="ATP-BINDING CASSETTE SUB-FAMILY B MEMBER 10, MITOCHONDRIAL"/>
    <property type="match status" value="1"/>
</dbReference>
<dbReference type="SUPFAM" id="SSF90123">
    <property type="entry name" value="ABC transporter transmembrane region"/>
    <property type="match status" value="1"/>
</dbReference>
<evidence type="ECO:0000256" key="9">
    <source>
        <dbReference type="SAM" id="Phobius"/>
    </source>
</evidence>
<keyword evidence="13" id="KW-1185">Reference proteome</keyword>
<evidence type="ECO:0000256" key="7">
    <source>
        <dbReference type="ARBA" id="ARBA00023136"/>
    </source>
</evidence>
<keyword evidence="3 9" id="KW-0812">Transmembrane</keyword>
<evidence type="ECO:0000256" key="6">
    <source>
        <dbReference type="ARBA" id="ARBA00022989"/>
    </source>
</evidence>
<evidence type="ECO:0000256" key="4">
    <source>
        <dbReference type="ARBA" id="ARBA00022741"/>
    </source>
</evidence>
<dbReference type="SMART" id="SM00382">
    <property type="entry name" value="AAA"/>
    <property type="match status" value="1"/>
</dbReference>